<proteinExistence type="predicted"/>
<dbReference type="Pfam" id="PF12937">
    <property type="entry name" value="F-box-like"/>
    <property type="match status" value="1"/>
</dbReference>
<dbReference type="AlphaFoldDB" id="A0A4Q9Q170"/>
<dbReference type="InterPro" id="IPR036047">
    <property type="entry name" value="F-box-like_dom_sf"/>
</dbReference>
<dbReference type="PROSITE" id="PS50181">
    <property type="entry name" value="FBOX"/>
    <property type="match status" value="1"/>
</dbReference>
<gene>
    <name evidence="2" type="ORF">BD310DRAFT_323077</name>
</gene>
<feature type="region of interest" description="Disordered" evidence="1">
    <location>
        <begin position="504"/>
        <end position="565"/>
    </location>
</feature>
<dbReference type="InterPro" id="IPR001810">
    <property type="entry name" value="F-box_dom"/>
</dbReference>
<evidence type="ECO:0000256" key="1">
    <source>
        <dbReference type="SAM" id="MobiDB-lite"/>
    </source>
</evidence>
<dbReference type="SUPFAM" id="SSF81383">
    <property type="entry name" value="F-box domain"/>
    <property type="match status" value="1"/>
</dbReference>
<dbReference type="STRING" id="114155.A0A4Q9Q170"/>
<keyword evidence="3" id="KW-1185">Reference proteome</keyword>
<evidence type="ECO:0000313" key="2">
    <source>
        <dbReference type="EMBL" id="TBU60576.1"/>
    </source>
</evidence>
<evidence type="ECO:0000313" key="3">
    <source>
        <dbReference type="Proteomes" id="UP000292082"/>
    </source>
</evidence>
<dbReference type="Proteomes" id="UP000292082">
    <property type="component" value="Unassembled WGS sequence"/>
</dbReference>
<dbReference type="Gene3D" id="1.20.1280.50">
    <property type="match status" value="1"/>
</dbReference>
<feature type="compositionally biased region" description="Basic and acidic residues" evidence="1">
    <location>
        <begin position="524"/>
        <end position="536"/>
    </location>
</feature>
<reference evidence="2 3" key="1">
    <citation type="submission" date="2019-01" db="EMBL/GenBank/DDBJ databases">
        <title>Draft genome sequences of three monokaryotic isolates of the white-rot basidiomycete fungus Dichomitus squalens.</title>
        <authorList>
            <consortium name="DOE Joint Genome Institute"/>
            <person name="Lopez S.C."/>
            <person name="Andreopoulos B."/>
            <person name="Pangilinan J."/>
            <person name="Lipzen A."/>
            <person name="Riley R."/>
            <person name="Ahrendt S."/>
            <person name="Ng V."/>
            <person name="Barry K."/>
            <person name="Daum C."/>
            <person name="Grigoriev I.V."/>
            <person name="Hilden K.S."/>
            <person name="Makela M.R."/>
            <person name="de Vries R.P."/>
        </authorList>
    </citation>
    <scope>NUCLEOTIDE SEQUENCE [LARGE SCALE GENOMIC DNA]</scope>
    <source>
        <strain evidence="2 3">CBS 464.89</strain>
    </source>
</reference>
<dbReference type="SMART" id="SM00256">
    <property type="entry name" value="FBOX"/>
    <property type="match status" value="1"/>
</dbReference>
<protein>
    <submittedName>
        <fullName evidence="2">Uncharacterized protein</fullName>
    </submittedName>
</protein>
<accession>A0A4Q9Q170</accession>
<organism evidence="2 3">
    <name type="scientific">Dichomitus squalens</name>
    <dbReference type="NCBI Taxonomy" id="114155"/>
    <lineage>
        <taxon>Eukaryota</taxon>
        <taxon>Fungi</taxon>
        <taxon>Dikarya</taxon>
        <taxon>Basidiomycota</taxon>
        <taxon>Agaricomycotina</taxon>
        <taxon>Agaricomycetes</taxon>
        <taxon>Polyporales</taxon>
        <taxon>Polyporaceae</taxon>
        <taxon>Dichomitus</taxon>
    </lineage>
</organism>
<sequence>MIDGLDAQEPGPNEGFHGILHLPDEILLQIVLHLGFQDIIVLQKTCTRLRTITQDRSAWLRMLRTQSRLLPLPSHLVQPSSWTPLSSTEVEMAVRRLQDVECTWLLPRSTYFIPGHVDSCALDPVFNNDDGSRTIYTINIFLDRWLLCVYHEKLVELWDLDSVFHGPNKPILCTSQQIKGIGSFSSAITHLDEQSHVLTVAVSCHELCHVLQVQLYPSSAIYCPQQNCGSNDVQFRTIATIRFASPIFCLRALDPTQSLLLLGLPSSFHLLNWDTNKRTVVNMLSEEEEELWNGVVEATFLTPRHILVLKAHSLEVCTLLDSPQVRMNQDLPNADTGPSARLPPAAQLSAVVHSHFFPSTTFRGVSFSKPIVCRPSVLDPPDEPTRVSLSFLAYDVLRGLFHCSVLVIIPSPGSPSLRNLRDYVASPPIDVQVRLLAAHNMAIPVAPSTEASPVSRSGFSHGTRGFVSACALGPAGRRGVWVERRRGAVRRVVYGFSSVIAAGDDDSDDESDGSSVHSDGVEFEGPRPPHKKDIGGKKRKGTKGKKKAKEGFQPGTPISVHNSELDTESGHGWLMQAPRAIDGKEVYDVNSYDLRDDITHIAFSETTGLIALGTRKGDIRMLGRAK</sequence>
<dbReference type="EMBL" id="ML145104">
    <property type="protein sequence ID" value="TBU60576.1"/>
    <property type="molecule type" value="Genomic_DNA"/>
</dbReference>
<name>A0A4Q9Q170_9APHY</name>
<feature type="compositionally biased region" description="Basic residues" evidence="1">
    <location>
        <begin position="537"/>
        <end position="548"/>
    </location>
</feature>